<evidence type="ECO:0000256" key="1">
    <source>
        <dbReference type="ARBA" id="ARBA00004196"/>
    </source>
</evidence>
<dbReference type="PROSITE" id="PS00198">
    <property type="entry name" value="4FE4S_FER_1"/>
    <property type="match status" value="1"/>
</dbReference>
<sequence>MPVGMLIDTTKCILCRLCEVECHKFYELKDKRFAGTDDAPELDAYHYVVLQAHQVPYYDRTQVIGVSKRCLHCFSPACASVCPVGALHKEPNGAVVWEEGKCIGCRYCQNACPFDIPKFEWDEPWPKISKCIFCNDRKLAVGENPVCFDVCPTKAIRFGERADMIALAHERIQNEPDKYYDHIYGEHEAGGTAVMYISSVAPEEIGFIEVEKELYPPLTREFLSKIPLEISAIALFLTGTYLFRTRREAKFKAEALQQPSQEDRG</sequence>
<dbReference type="Gene3D" id="3.30.70.20">
    <property type="match status" value="2"/>
</dbReference>
<name>A0ABZ2J0X8_9CHLR</name>
<organism evidence="8 9">
    <name type="scientific">Candidatus Dehalogenimonas loeffleri</name>
    <dbReference type="NCBI Taxonomy" id="3127115"/>
    <lineage>
        <taxon>Bacteria</taxon>
        <taxon>Bacillati</taxon>
        <taxon>Chloroflexota</taxon>
        <taxon>Dehalococcoidia</taxon>
        <taxon>Dehalococcoidales</taxon>
        <taxon>Dehalococcoidaceae</taxon>
        <taxon>Dehalogenimonas</taxon>
    </lineage>
</organism>
<feature type="domain" description="4Fe-4S ferredoxin-type" evidence="7">
    <location>
        <begin position="93"/>
        <end position="122"/>
    </location>
</feature>
<dbReference type="InterPro" id="IPR051555">
    <property type="entry name" value="FDH_Electron_Transfer_Unit"/>
</dbReference>
<dbReference type="PROSITE" id="PS51379">
    <property type="entry name" value="4FE4S_FER_2"/>
    <property type="match status" value="3"/>
</dbReference>
<accession>A0ABZ2J0X8</accession>
<keyword evidence="2" id="KW-0004">4Fe-4S</keyword>
<reference evidence="8 9" key="1">
    <citation type="submission" date="2024-03" db="EMBL/GenBank/DDBJ databases">
        <title>A Dehalogenimonas Isolated from Estuarine Sediments Dihaloeliminates Chlorinated Alkanes.</title>
        <authorList>
            <person name="Yang Y."/>
            <person name="Wang H."/>
        </authorList>
    </citation>
    <scope>NUCLEOTIDE SEQUENCE [LARGE SCALE GENOMIC DNA]</scope>
    <source>
        <strain evidence="8 9">W</strain>
    </source>
</reference>
<evidence type="ECO:0000256" key="2">
    <source>
        <dbReference type="ARBA" id="ARBA00022485"/>
    </source>
</evidence>
<proteinExistence type="predicted"/>
<keyword evidence="6" id="KW-0411">Iron-sulfur</keyword>
<dbReference type="Pfam" id="PF13247">
    <property type="entry name" value="Fer4_11"/>
    <property type="match status" value="1"/>
</dbReference>
<evidence type="ECO:0000256" key="4">
    <source>
        <dbReference type="ARBA" id="ARBA00022737"/>
    </source>
</evidence>
<evidence type="ECO:0000313" key="8">
    <source>
        <dbReference type="EMBL" id="WWX24575.1"/>
    </source>
</evidence>
<evidence type="ECO:0000256" key="6">
    <source>
        <dbReference type="ARBA" id="ARBA00023014"/>
    </source>
</evidence>
<dbReference type="EMBL" id="CP146612">
    <property type="protein sequence ID" value="WWX24575.1"/>
    <property type="molecule type" value="Genomic_DNA"/>
</dbReference>
<evidence type="ECO:0000313" key="9">
    <source>
        <dbReference type="Proteomes" id="UP001375370"/>
    </source>
</evidence>
<dbReference type="Proteomes" id="UP001375370">
    <property type="component" value="Chromosome"/>
</dbReference>
<keyword evidence="4" id="KW-0677">Repeat</keyword>
<dbReference type="CDD" id="cd10561">
    <property type="entry name" value="HybA_like"/>
    <property type="match status" value="1"/>
</dbReference>
<keyword evidence="3" id="KW-0479">Metal-binding</keyword>
<evidence type="ECO:0000256" key="3">
    <source>
        <dbReference type="ARBA" id="ARBA00022723"/>
    </source>
</evidence>
<keyword evidence="5" id="KW-0408">Iron</keyword>
<dbReference type="PANTHER" id="PTHR43545:SF4">
    <property type="entry name" value="IRON-SULFUR PROTEIN"/>
    <property type="match status" value="1"/>
</dbReference>
<dbReference type="SUPFAM" id="SSF54862">
    <property type="entry name" value="4Fe-4S ferredoxins"/>
    <property type="match status" value="1"/>
</dbReference>
<evidence type="ECO:0000256" key="5">
    <source>
        <dbReference type="ARBA" id="ARBA00023004"/>
    </source>
</evidence>
<gene>
    <name evidence="8" type="ORF">V8247_04705</name>
</gene>
<comment type="subcellular location">
    <subcellularLocation>
        <location evidence="1">Cell envelope</location>
    </subcellularLocation>
</comment>
<dbReference type="InterPro" id="IPR017896">
    <property type="entry name" value="4Fe4S_Fe-S-bd"/>
</dbReference>
<feature type="domain" description="4Fe-4S ferredoxin-type" evidence="7">
    <location>
        <begin position="3"/>
        <end position="31"/>
    </location>
</feature>
<evidence type="ECO:0000259" key="7">
    <source>
        <dbReference type="PROSITE" id="PS51379"/>
    </source>
</evidence>
<keyword evidence="9" id="KW-1185">Reference proteome</keyword>
<protein>
    <submittedName>
        <fullName evidence="8">4Fe-4S dicluster domain-containing protein</fullName>
    </submittedName>
</protein>
<dbReference type="InterPro" id="IPR017900">
    <property type="entry name" value="4Fe4S_Fe_S_CS"/>
</dbReference>
<dbReference type="PANTHER" id="PTHR43545">
    <property type="entry name" value="FORMATE DEHYDROGENASE, NITRATE-INDUCIBLE, IRON-SULFUR SUBUNIT"/>
    <property type="match status" value="1"/>
</dbReference>
<feature type="domain" description="4Fe-4S ferredoxin-type" evidence="7">
    <location>
        <begin position="60"/>
        <end position="92"/>
    </location>
</feature>
<dbReference type="RefSeq" id="WP_338736685.1">
    <property type="nucleotide sequence ID" value="NZ_CP146612.1"/>
</dbReference>